<dbReference type="Pfam" id="PF03392">
    <property type="entry name" value="OS-D"/>
    <property type="match status" value="1"/>
</dbReference>
<proteinExistence type="evidence at transcript level"/>
<reference evidence="2" key="1">
    <citation type="journal article" date="2018" name="Front. Physiol.">
        <title>Identification of an Alarm Pheromone-Binding Chemosensory Protein From the Invasive Sycamore Lace Bug Corythucha ciliata (Say).</title>
        <authorList>
            <person name="Li F."/>
            <person name="Fu N."/>
            <person name="Li D."/>
            <person name="Chang H."/>
            <person name="Qu C."/>
            <person name="Wang R."/>
            <person name="Xu Y."/>
            <person name="Luo C."/>
        </authorList>
    </citation>
    <scope>NUCLEOTIDE SEQUENCE</scope>
</reference>
<sequence length="130" mass="14862">MHSIGTTFLLTTVVVIVVLGVTAAYPTDYDNIDPEKVLNNERLYKRYFNCLMRKGKCTPDAKFLRRKLPSTLATACSKCSQKLKNDILKVLGLFIQKKRSDYKKLAALYDPQGFYRKKFAAEVNKYGVKL</sequence>
<dbReference type="PANTHER" id="PTHR11257">
    <property type="entry name" value="CHEMOSENSORY PROTEIN-RELATED"/>
    <property type="match status" value="1"/>
</dbReference>
<feature type="signal peptide" evidence="1">
    <location>
        <begin position="1"/>
        <end position="24"/>
    </location>
</feature>
<dbReference type="Gene3D" id="1.10.2080.10">
    <property type="entry name" value="Insect odorant-binding protein A10/Ejaculatory bulb-specific protein 3"/>
    <property type="match status" value="1"/>
</dbReference>
<feature type="chain" id="PRO_5015627759" evidence="1">
    <location>
        <begin position="25"/>
        <end position="130"/>
    </location>
</feature>
<accession>A0A2S0M1F2</accession>
<dbReference type="PANTHER" id="PTHR11257:SF12">
    <property type="entry name" value="EJACULATORY BULB-SPECIFIC PROTEIN 3-RELATED"/>
    <property type="match status" value="1"/>
</dbReference>
<dbReference type="EMBL" id="MG948448">
    <property type="protein sequence ID" value="AVM86435.1"/>
    <property type="molecule type" value="mRNA"/>
</dbReference>
<evidence type="ECO:0000313" key="2">
    <source>
        <dbReference type="EMBL" id="AVM86435.1"/>
    </source>
</evidence>
<protein>
    <submittedName>
        <fullName evidence="2">Chemosensory protein</fullName>
    </submittedName>
</protein>
<organism evidence="2">
    <name type="scientific">Corythucha ciliata</name>
    <name type="common">Sycamore lace bug</name>
    <name type="synonym">Tingis ciliata</name>
    <dbReference type="NCBI Taxonomy" id="369451"/>
    <lineage>
        <taxon>Eukaryota</taxon>
        <taxon>Metazoa</taxon>
        <taxon>Ecdysozoa</taxon>
        <taxon>Arthropoda</taxon>
        <taxon>Hexapoda</taxon>
        <taxon>Insecta</taxon>
        <taxon>Pterygota</taxon>
        <taxon>Neoptera</taxon>
        <taxon>Paraneoptera</taxon>
        <taxon>Hemiptera</taxon>
        <taxon>Heteroptera</taxon>
        <taxon>Panheteroptera</taxon>
        <taxon>Cimicomorpha</taxon>
        <taxon>Tingidae</taxon>
        <taxon>Corythucha</taxon>
    </lineage>
</organism>
<dbReference type="InterPro" id="IPR036682">
    <property type="entry name" value="OS_D_A10/PebIII_sf"/>
</dbReference>
<dbReference type="AlphaFoldDB" id="A0A2S0M1F2"/>
<evidence type="ECO:0000256" key="1">
    <source>
        <dbReference type="SAM" id="SignalP"/>
    </source>
</evidence>
<dbReference type="InterPro" id="IPR005055">
    <property type="entry name" value="A10/PebIII"/>
</dbReference>
<keyword evidence="1" id="KW-0732">Signal</keyword>
<dbReference type="SUPFAM" id="SSF100910">
    <property type="entry name" value="Chemosensory protein Csp2"/>
    <property type="match status" value="1"/>
</dbReference>
<name>A0A2S0M1F2_CORCT</name>